<evidence type="ECO:0000313" key="1">
    <source>
        <dbReference type="EMBL" id="MEE1976831.1"/>
    </source>
</evidence>
<dbReference type="EMBL" id="JAZDDG010000005">
    <property type="protein sequence ID" value="MEE1976831.1"/>
    <property type="molecule type" value="Genomic_DNA"/>
</dbReference>
<protein>
    <submittedName>
        <fullName evidence="1">Uncharacterized protein</fullName>
    </submittedName>
</protein>
<proteinExistence type="predicted"/>
<name>A0ABU7IWD4_9FLAO</name>
<keyword evidence="2" id="KW-1185">Reference proteome</keyword>
<reference evidence="1 2" key="1">
    <citation type="submission" date="2024-01" db="EMBL/GenBank/DDBJ databases">
        <title>Maribacter spp. originated from different algae showed divergent polysaccharides utilization ability.</title>
        <authorList>
            <person name="Wang H."/>
            <person name="Wu Y."/>
        </authorList>
    </citation>
    <scope>NUCLEOTIDE SEQUENCE [LARGE SCALE GENOMIC DNA]</scope>
    <source>
        <strain evidence="1 2">PR1</strain>
    </source>
</reference>
<comment type="caution">
    <text evidence="1">The sequence shown here is derived from an EMBL/GenBank/DDBJ whole genome shotgun (WGS) entry which is preliminary data.</text>
</comment>
<dbReference type="RefSeq" id="WP_272651524.1">
    <property type="nucleotide sequence ID" value="NZ_JAZDDG010000005.1"/>
</dbReference>
<accession>A0ABU7IWD4</accession>
<organism evidence="1 2">
    <name type="scientific">Maribacter cobaltidurans</name>
    <dbReference type="NCBI Taxonomy" id="1178778"/>
    <lineage>
        <taxon>Bacteria</taxon>
        <taxon>Pseudomonadati</taxon>
        <taxon>Bacteroidota</taxon>
        <taxon>Flavobacteriia</taxon>
        <taxon>Flavobacteriales</taxon>
        <taxon>Flavobacteriaceae</taxon>
        <taxon>Maribacter</taxon>
    </lineage>
</organism>
<sequence length="89" mass="9966">MNTPKPQYLRWVGDSVHNDSLDAPGFNACNGEEQVLQYFNLGEGPVYVGEKSALVHRFTSDYRAPGGQPSKRYGPDSVFGQLQRQSWAF</sequence>
<gene>
    <name evidence="1" type="ORF">V1I91_12165</name>
</gene>
<dbReference type="Proteomes" id="UP001356308">
    <property type="component" value="Unassembled WGS sequence"/>
</dbReference>
<evidence type="ECO:0000313" key="2">
    <source>
        <dbReference type="Proteomes" id="UP001356308"/>
    </source>
</evidence>